<sequence>MTVGEAVAMVPKKSKDQFVIYVKAREYVEYVVVDKNKWNVFIYGDGIDKTVISGGRNFIDGTPTFSTAIFGLRIETILH</sequence>
<comment type="caution">
    <text evidence="1">The sequence shown here is derived from an EMBL/GenBank/DDBJ whole genome shotgun (WGS) entry which is preliminary data.</text>
</comment>
<dbReference type="Proteomes" id="UP000827976">
    <property type="component" value="Chromosome 11"/>
</dbReference>
<accession>A0ACB7V4S9</accession>
<protein>
    <submittedName>
        <fullName evidence="1">Pectinesterase protein</fullName>
        <ecNumber evidence="1">3.1.1.11</ecNumber>
    </submittedName>
</protein>
<dbReference type="EMBL" id="CM037021">
    <property type="protein sequence ID" value="KAH7668579.1"/>
    <property type="molecule type" value="Genomic_DNA"/>
</dbReference>
<reference evidence="2" key="1">
    <citation type="journal article" date="2022" name="Nat. Commun.">
        <title>Chromosome evolution and the genetic basis of agronomically important traits in greater yam.</title>
        <authorList>
            <person name="Bredeson J.V."/>
            <person name="Lyons J.B."/>
            <person name="Oniyinde I.O."/>
            <person name="Okereke N.R."/>
            <person name="Kolade O."/>
            <person name="Nnabue I."/>
            <person name="Nwadili C.O."/>
            <person name="Hribova E."/>
            <person name="Parker M."/>
            <person name="Nwogha J."/>
            <person name="Shu S."/>
            <person name="Carlson J."/>
            <person name="Kariba R."/>
            <person name="Muthemba S."/>
            <person name="Knop K."/>
            <person name="Barton G.J."/>
            <person name="Sherwood A.V."/>
            <person name="Lopez-Montes A."/>
            <person name="Asiedu R."/>
            <person name="Jamnadass R."/>
            <person name="Muchugi A."/>
            <person name="Goodstein D."/>
            <person name="Egesi C.N."/>
            <person name="Featherston J."/>
            <person name="Asfaw A."/>
            <person name="Simpson G.G."/>
            <person name="Dolezel J."/>
            <person name="Hendre P.S."/>
            <person name="Van Deynze A."/>
            <person name="Kumar P.L."/>
            <person name="Obidiegwu J.E."/>
            <person name="Bhattacharjee R."/>
            <person name="Rokhsar D.S."/>
        </authorList>
    </citation>
    <scope>NUCLEOTIDE SEQUENCE [LARGE SCALE GENOMIC DNA]</scope>
    <source>
        <strain evidence="2">cv. TDa95/00328</strain>
    </source>
</reference>
<organism evidence="1 2">
    <name type="scientific">Dioscorea alata</name>
    <name type="common">Purple yam</name>
    <dbReference type="NCBI Taxonomy" id="55571"/>
    <lineage>
        <taxon>Eukaryota</taxon>
        <taxon>Viridiplantae</taxon>
        <taxon>Streptophyta</taxon>
        <taxon>Embryophyta</taxon>
        <taxon>Tracheophyta</taxon>
        <taxon>Spermatophyta</taxon>
        <taxon>Magnoliopsida</taxon>
        <taxon>Liliopsida</taxon>
        <taxon>Dioscoreales</taxon>
        <taxon>Dioscoreaceae</taxon>
        <taxon>Dioscorea</taxon>
    </lineage>
</organism>
<proteinExistence type="predicted"/>
<keyword evidence="1" id="KW-0378">Hydrolase</keyword>
<gene>
    <name evidence="1" type="ORF">IHE45_11G019600</name>
</gene>
<evidence type="ECO:0000313" key="2">
    <source>
        <dbReference type="Proteomes" id="UP000827976"/>
    </source>
</evidence>
<keyword evidence="2" id="KW-1185">Reference proteome</keyword>
<dbReference type="EC" id="3.1.1.11" evidence="1"/>
<name>A0ACB7V4S9_DIOAL</name>
<evidence type="ECO:0000313" key="1">
    <source>
        <dbReference type="EMBL" id="KAH7668579.1"/>
    </source>
</evidence>